<keyword evidence="2" id="KW-0624">Polysaccharide degradation</keyword>
<feature type="transmembrane region" description="Helical" evidence="3">
    <location>
        <begin position="15"/>
        <end position="38"/>
    </location>
</feature>
<sequence>MIDVAEIWRARRGPLLTGTAVGVVVAVVAGVAVASGGYSAQRIDLGDASVWVANQSYESVGRANTAVGELNAVVEAGGASPEIVQRGATVLVLDRDRSSVGIVDPATAAVADTVSMPPAGAEIALAGDRVVVTADGDLWVEPIEQFGGFRSEDEPAFEFGAQSVTSVDEAGRVFGYTPSTGDLRQVDATAPESPVDTWQVGPIDRPEDAQVTSVGGRWAVWDAGARLLHLDGRSVDLSDVAASGERTVLQRPALDGDGVLLATRERLVEVPFDGAEPVILADGMTGSPARPVRHGECVHAAWGGGTAWRACDGATGQRTPLGRRIAAPGPRFLANGDALVLNDPQTGATWSAAGDYELIDNWAKLIEIERDERRVEQNDPDSPVATEKSQVPPVAVDDEFGARPGRATLLPVLLNDYDANGDVLVVRSTSGNLPAGARVDLVSNRQQLQLTLDEAVTGAFDLRYDIDDGRGGVAQALARVTVREPDENGPPAQVRPVSAVVEAGGRVNTPVLGEWVDPDGDPMFLRAATANDPDDATSTADGVVVFDERGGEGDRRRVGLIVSDGRDEGTGTLEVRVRAPGEAPLIAESFVALATAGEEIRLEPLRHVRGGSGDARLSAVPSKPEADLAPDFDKGTFRFSSAAVRTHFLEYTVTDGGQTATGTVRVEVAAPPERDTTPITVPHTAFLRQDQPMEVDVLAGDIDPTGGLLVITGLGEAPDDPGVRVEVIEHRILRVSLTSPLEQGSATFGYRVSNGLADAEGTVTVVQVPPPGMPQPPVAAPDTASARTGDVIDIPVLDNDQHPDGEALELDPELVSAPSAGLLFAAGNRLRFQAPGEPGVFEASYRVLGPDGQNATASVTITVREADPATNSTPVPATATARVLAGDTVRVRIPLAGVDPDGDSVQLLGQESNPERGAVVDRGTDWLEYEAGEYSAGTDTFEYSVVDALGARATGVVRVGVAPGLDGVRAPVALDDRITVRPGRSLAVRVLANDSDPDGASLSIAGVEPNTGSATAEVDGDVIRVDVPAGEGDHSFIYTVENERLGATTAFLRIDARDDAPLIRPEAADVVLSLSDVLDEERVDVDVLGEVFIADADQRDAPVSLVEGYDDGARVTSDGSIEVEVQDRRRIIPYSVGHPDDPDLRAFAFIWVPGRDDALPQLRRDAPQVRVTTGEEVVLELEDHVVAASGRPVRVTDAATVRASHSDGSDLVVDADTLRFRSEAGYFGPASISFTVTDGASADDPDGRTGTIVIPIDVRPNEDQPPTFVGGMIDFEPGQSRTIALERLTNRPDDEGGAELAYRVIGEVPEGFEASVDGGELRLRAAEATPHGTRGAITIAVVDGDVEGTPGRIELRVVPSTRPLAQPAPDTAVAPRGRSTTVDVLANDAAGNPFPDTPLRVIAVRGLDWGDLPAGVSITPNADRSRLSITVSANAAPVNTVVQYQVADATGDRSRYAWGTVTVSVQDRPDPVSDARLTGFGDGTLDVAFGAGAFNNSPIQGYRISLADPRDGREIAATECGATTCTVATPGNGPESAVRVRIQARNGIGLSDPVELPSPVWSDVVPGPASGLRAMPLDGRLRIEWAPVSTGSGSPVSTYVVTVAGSPVEVSASRVCTATRCATDSQQLANGSSAAVSVSARNGAFPALAQWTEATTTGTPFGAPIPGDIAVAADPAAGAVVVSWTPFAGNGDAIGGYYVERLVEGESGVPTGAQACSVTRPAPGTVVAPTAGGTVAEVVRVGPDVSSVSFTGTSTESARYSFIVWGHNRAGCVHTAVAGTVVRPAPGAVSGVDSAMDWLNAETWDRYVSNVDAGTRRLQIIAVDANGVRIGTPRDFSGSGWLRALLNRPFGETARFQVRACSVWGSCGPWSETQPSGETPSLTFALPGRAYDPASVTWTWTADPANGGLPAAYRCGVVGGSESRAAQSPTSCQVPGAAPGDRVWLDVEVAGVTARFEAR</sequence>
<evidence type="ECO:0000313" key="5">
    <source>
        <dbReference type="EMBL" id="MDR5693220.1"/>
    </source>
</evidence>
<dbReference type="SMART" id="SM00060">
    <property type="entry name" value="FN3"/>
    <property type="match status" value="3"/>
</dbReference>
<keyword evidence="2" id="KW-0119">Carbohydrate metabolism</keyword>
<dbReference type="PROSITE" id="PS50853">
    <property type="entry name" value="FN3"/>
    <property type="match status" value="1"/>
</dbReference>
<keyword evidence="6" id="KW-1185">Reference proteome</keyword>
<dbReference type="Proteomes" id="UP001260072">
    <property type="component" value="Unassembled WGS sequence"/>
</dbReference>
<keyword evidence="1" id="KW-0326">Glycosidase</keyword>
<dbReference type="SUPFAM" id="SSF49265">
    <property type="entry name" value="Fibronectin type III"/>
    <property type="match status" value="2"/>
</dbReference>
<dbReference type="InterPro" id="IPR036116">
    <property type="entry name" value="FN3_sf"/>
</dbReference>
<dbReference type="Pfam" id="PF17963">
    <property type="entry name" value="Big_9"/>
    <property type="match status" value="4"/>
</dbReference>
<dbReference type="Gene3D" id="2.60.40.10">
    <property type="entry name" value="Immunoglobulins"/>
    <property type="match status" value="1"/>
</dbReference>
<dbReference type="CDD" id="cd00063">
    <property type="entry name" value="FN3"/>
    <property type="match status" value="1"/>
</dbReference>
<keyword evidence="1" id="KW-0378">Hydrolase</keyword>
<keyword evidence="3" id="KW-0472">Membrane</keyword>
<reference evidence="6" key="1">
    <citation type="submission" date="2023-07" db="EMBL/GenBank/DDBJ databases">
        <title>Description of three actinobacteria isolated from air of manufacturing shop in a pharmaceutical factory.</title>
        <authorList>
            <person name="Zhang D.-F."/>
        </authorList>
    </citation>
    <scope>NUCLEOTIDE SEQUENCE [LARGE SCALE GENOMIC DNA]</scope>
    <source>
        <strain evidence="6">CCTCC AB 2011122</strain>
    </source>
</reference>
<evidence type="ECO:0000256" key="1">
    <source>
        <dbReference type="ARBA" id="ARBA00023295"/>
    </source>
</evidence>
<keyword evidence="3" id="KW-1133">Transmembrane helix</keyword>
<keyword evidence="3" id="KW-0812">Transmembrane</keyword>
<dbReference type="EMBL" id="JAVKGS010000004">
    <property type="protein sequence ID" value="MDR5693220.1"/>
    <property type="molecule type" value="Genomic_DNA"/>
</dbReference>
<feature type="domain" description="Fibronectin type-III" evidence="4">
    <location>
        <begin position="1471"/>
        <end position="1567"/>
    </location>
</feature>
<comment type="caution">
    <text evidence="5">The sequence shown here is derived from an EMBL/GenBank/DDBJ whole genome shotgun (WGS) entry which is preliminary data.</text>
</comment>
<dbReference type="InterPro" id="IPR003961">
    <property type="entry name" value="FN3_dom"/>
</dbReference>
<evidence type="ECO:0000256" key="2">
    <source>
        <dbReference type="ARBA" id="ARBA00023326"/>
    </source>
</evidence>
<evidence type="ECO:0000313" key="6">
    <source>
        <dbReference type="Proteomes" id="UP001260072"/>
    </source>
</evidence>
<evidence type="ECO:0000256" key="3">
    <source>
        <dbReference type="SAM" id="Phobius"/>
    </source>
</evidence>
<dbReference type="InterPro" id="IPR013783">
    <property type="entry name" value="Ig-like_fold"/>
</dbReference>
<dbReference type="RefSeq" id="WP_310521530.1">
    <property type="nucleotide sequence ID" value="NZ_BAABBS010000003.1"/>
</dbReference>
<organism evidence="5 6">
    <name type="scientific">Agromyces indicus</name>
    <dbReference type="NCBI Taxonomy" id="758919"/>
    <lineage>
        <taxon>Bacteria</taxon>
        <taxon>Bacillati</taxon>
        <taxon>Actinomycetota</taxon>
        <taxon>Actinomycetes</taxon>
        <taxon>Micrococcales</taxon>
        <taxon>Microbacteriaceae</taxon>
        <taxon>Agromyces</taxon>
    </lineage>
</organism>
<proteinExistence type="predicted"/>
<accession>A0ABU1FN85</accession>
<name>A0ABU1FN85_9MICO</name>
<evidence type="ECO:0000259" key="4">
    <source>
        <dbReference type="PROSITE" id="PS50853"/>
    </source>
</evidence>
<gene>
    <name evidence="5" type="ORF">RH861_14190</name>
</gene>
<protein>
    <submittedName>
        <fullName evidence="5">Ig-like domain-containing protein</fullName>
    </submittedName>
</protein>